<name>A0A835E792_9POAL</name>
<feature type="region of interest" description="Disordered" evidence="1">
    <location>
        <begin position="276"/>
        <end position="338"/>
    </location>
</feature>
<gene>
    <name evidence="2" type="ORF">HU200_052477</name>
</gene>
<dbReference type="Proteomes" id="UP000636709">
    <property type="component" value="Unassembled WGS sequence"/>
</dbReference>
<reference evidence="2" key="1">
    <citation type="submission" date="2020-07" db="EMBL/GenBank/DDBJ databases">
        <title>Genome sequence and genetic diversity analysis of an under-domesticated orphan crop, white fonio (Digitaria exilis).</title>
        <authorList>
            <person name="Bennetzen J.L."/>
            <person name="Chen S."/>
            <person name="Ma X."/>
            <person name="Wang X."/>
            <person name="Yssel A.E.J."/>
            <person name="Chaluvadi S.R."/>
            <person name="Johnson M."/>
            <person name="Gangashetty P."/>
            <person name="Hamidou F."/>
            <person name="Sanogo M.D."/>
            <person name="Zwaenepoel A."/>
            <person name="Wallace J."/>
            <person name="Van De Peer Y."/>
            <person name="Van Deynze A."/>
        </authorList>
    </citation>
    <scope>NUCLEOTIDE SEQUENCE</scope>
    <source>
        <tissue evidence="2">Leaves</tissue>
    </source>
</reference>
<evidence type="ECO:0000256" key="1">
    <source>
        <dbReference type="SAM" id="MobiDB-lite"/>
    </source>
</evidence>
<feature type="region of interest" description="Disordered" evidence="1">
    <location>
        <begin position="213"/>
        <end position="244"/>
    </location>
</feature>
<protein>
    <submittedName>
        <fullName evidence="2">Uncharacterized protein</fullName>
    </submittedName>
</protein>
<comment type="caution">
    <text evidence="2">The sequence shown here is derived from an EMBL/GenBank/DDBJ whole genome shotgun (WGS) entry which is preliminary data.</text>
</comment>
<feature type="compositionally biased region" description="Basic and acidic residues" evidence="1">
    <location>
        <begin position="276"/>
        <end position="285"/>
    </location>
</feature>
<evidence type="ECO:0000313" key="2">
    <source>
        <dbReference type="EMBL" id="KAF8667996.1"/>
    </source>
</evidence>
<evidence type="ECO:0000313" key="3">
    <source>
        <dbReference type="Proteomes" id="UP000636709"/>
    </source>
</evidence>
<dbReference type="AlphaFoldDB" id="A0A835E792"/>
<organism evidence="2 3">
    <name type="scientific">Digitaria exilis</name>
    <dbReference type="NCBI Taxonomy" id="1010633"/>
    <lineage>
        <taxon>Eukaryota</taxon>
        <taxon>Viridiplantae</taxon>
        <taxon>Streptophyta</taxon>
        <taxon>Embryophyta</taxon>
        <taxon>Tracheophyta</taxon>
        <taxon>Spermatophyta</taxon>
        <taxon>Magnoliopsida</taxon>
        <taxon>Liliopsida</taxon>
        <taxon>Poales</taxon>
        <taxon>Poaceae</taxon>
        <taxon>PACMAD clade</taxon>
        <taxon>Panicoideae</taxon>
        <taxon>Panicodae</taxon>
        <taxon>Paniceae</taxon>
        <taxon>Anthephorinae</taxon>
        <taxon>Digitaria</taxon>
    </lineage>
</organism>
<proteinExistence type="predicted"/>
<dbReference type="OrthoDB" id="695766at2759"/>
<keyword evidence="3" id="KW-1185">Reference proteome</keyword>
<sequence length="437" mass="49217">MCQANNPRFAASDGVPAEVVIVDFRGASATGSLTGPYRRSSGEENSTTTNLVFEDRSTIPSTMGFDVGEDNIVTASREDLSSEDHERFMALQKHIEAEFLKTFQKGREERSAKSVRDFPVRPPAQAVRPWLQAPNSTNAMVFVPEQPLPLSTVPNSVSAGRPGGQTACHHGRPKMLIPKRLEVGTWKMNVAKEQGVQKTKVTFDMLYDKCTKQKATARQGQPPRLPPRQVYRPKRKEEVPSMDVDSERTTEFYIIQVGTMDKRKLQRLRFRERQEQELENQRDEVFNQVKPMIPQKKEWKPKQDPQAVKPATQADRRPRRSDRVTQKRPVFLSPLTSVPTAEDDEEFVDYSSSPERMNVDVNVLHMSMNGDMLSEEENNPRFTASDGVPPEVVIVGFRGASATGCLTGPYRRSSGEENSTTAQSSAFVCWSEVRQQV</sequence>
<accession>A0A835E792</accession>
<dbReference type="EMBL" id="JACEFO010002291">
    <property type="protein sequence ID" value="KAF8667996.1"/>
    <property type="molecule type" value="Genomic_DNA"/>
</dbReference>
<feature type="compositionally biased region" description="Basic and acidic residues" evidence="1">
    <location>
        <begin position="235"/>
        <end position="244"/>
    </location>
</feature>